<dbReference type="GO" id="GO:0005802">
    <property type="term" value="C:trans-Golgi network"/>
    <property type="evidence" value="ECO:0007669"/>
    <property type="project" value="InterPro"/>
</dbReference>
<sequence length="231" mass="25545">MMLPNSFQLLAHKLLSPDQVETLQTLQLTVLITVSDQRFFPGPRPAGKTSSSRVAVEVGKFKFLNNFIRLLSPKYHESLRHLEKNAKSTNCSESRTSSTRTPTQPPNAHYSFVQHKSPPKLATFEDEQKASCCGIAEEQQARDLQAANRMIKSMVRAEDPEGGEVSQEKGDAGVSGCETLQTLQVLDQLVRQAGSRVAVEVGKFKFLNNSSSASSPNIRSEHTLKLLEQGY</sequence>
<keyword evidence="3" id="KW-1185">Reference proteome</keyword>
<dbReference type="GO" id="GO:0006886">
    <property type="term" value="P:intracellular protein transport"/>
    <property type="evidence" value="ECO:0007669"/>
    <property type="project" value="InterPro"/>
</dbReference>
<name>A0A915E501_9BILA</name>
<dbReference type="AlphaFoldDB" id="A0A915E501"/>
<dbReference type="InterPro" id="IPR027422">
    <property type="entry name" value="GGA1-3"/>
</dbReference>
<reference evidence="4" key="1">
    <citation type="submission" date="2022-11" db="UniProtKB">
        <authorList>
            <consortium name="WormBaseParasite"/>
        </authorList>
    </citation>
    <scope>IDENTIFICATION</scope>
</reference>
<evidence type="ECO:0000259" key="2">
    <source>
        <dbReference type="Pfam" id="PF18308"/>
    </source>
</evidence>
<dbReference type="PANTHER" id="PTHR45905">
    <property type="entry name" value="GOLGI-LOCALIZED, GAMMA-ADAPTIN EAR CONTAINING, ARF BINDING PROTEIN"/>
    <property type="match status" value="1"/>
</dbReference>
<dbReference type="GO" id="GO:0031267">
    <property type="term" value="F:small GTPase binding"/>
    <property type="evidence" value="ECO:0007669"/>
    <property type="project" value="InterPro"/>
</dbReference>
<evidence type="ECO:0000313" key="3">
    <source>
        <dbReference type="Proteomes" id="UP000887574"/>
    </source>
</evidence>
<dbReference type="Pfam" id="PF18308">
    <property type="entry name" value="GGA_N-GAT"/>
    <property type="match status" value="1"/>
</dbReference>
<feature type="domain" description="N-terminal extension of GAT" evidence="2">
    <location>
        <begin position="142"/>
        <end position="159"/>
    </location>
</feature>
<proteinExistence type="predicted"/>
<evidence type="ECO:0000256" key="1">
    <source>
        <dbReference type="SAM" id="MobiDB-lite"/>
    </source>
</evidence>
<dbReference type="Proteomes" id="UP000887574">
    <property type="component" value="Unplaced"/>
</dbReference>
<evidence type="ECO:0000313" key="4">
    <source>
        <dbReference type="WBParaSite" id="jg2898"/>
    </source>
</evidence>
<organism evidence="3 4">
    <name type="scientific">Ditylenchus dipsaci</name>
    <dbReference type="NCBI Taxonomy" id="166011"/>
    <lineage>
        <taxon>Eukaryota</taxon>
        <taxon>Metazoa</taxon>
        <taxon>Ecdysozoa</taxon>
        <taxon>Nematoda</taxon>
        <taxon>Chromadorea</taxon>
        <taxon>Rhabditida</taxon>
        <taxon>Tylenchina</taxon>
        <taxon>Tylenchomorpha</taxon>
        <taxon>Sphaerularioidea</taxon>
        <taxon>Anguinidae</taxon>
        <taxon>Anguininae</taxon>
        <taxon>Ditylenchus</taxon>
    </lineage>
</organism>
<feature type="compositionally biased region" description="Low complexity" evidence="1">
    <location>
        <begin position="88"/>
        <end position="102"/>
    </location>
</feature>
<dbReference type="WBParaSite" id="jg2898">
    <property type="protein sequence ID" value="jg2898"/>
    <property type="gene ID" value="jg2898"/>
</dbReference>
<dbReference type="InterPro" id="IPR041198">
    <property type="entry name" value="GGA_N-GAT"/>
</dbReference>
<protein>
    <submittedName>
        <fullName evidence="4">N-terminal extension of GAT domain-containing protein</fullName>
    </submittedName>
</protein>
<dbReference type="Gene3D" id="1.20.5.170">
    <property type="match status" value="1"/>
</dbReference>
<dbReference type="PANTHER" id="PTHR45905:SF1">
    <property type="entry name" value="GOLGI-LOCALIZED, GAMMA-ADAPTIN EAR CONTAINING, ARF BINDING PROTEIN"/>
    <property type="match status" value="1"/>
</dbReference>
<accession>A0A915E501</accession>
<feature type="region of interest" description="Disordered" evidence="1">
    <location>
        <begin position="85"/>
        <end position="107"/>
    </location>
</feature>
<dbReference type="GO" id="GO:0006893">
    <property type="term" value="P:Golgi to plasma membrane transport"/>
    <property type="evidence" value="ECO:0007669"/>
    <property type="project" value="TreeGrafter"/>
</dbReference>
<dbReference type="GO" id="GO:0034394">
    <property type="term" value="P:protein localization to cell surface"/>
    <property type="evidence" value="ECO:0007669"/>
    <property type="project" value="TreeGrafter"/>
</dbReference>